<evidence type="ECO:0000313" key="2">
    <source>
        <dbReference type="EMBL" id="QCP35457.1"/>
    </source>
</evidence>
<dbReference type="KEGG" id="arf:AR1Y2_2003"/>
<dbReference type="NCBIfam" id="TIGR02532">
    <property type="entry name" value="IV_pilin_GFxxxE"/>
    <property type="match status" value="1"/>
</dbReference>
<dbReference type="OrthoDB" id="2065403at2"/>
<sequence length="153" mass="16395">MSKKLFDLKKKLRKDKKGFTLVELIVVLVILAILIALLVPTLTGYIDSANKKKVATEGRQILMAAKTVAADDYNSDAATKNLCGKTITTLDVKAAGAAADDPSIEKLAEVKASKYESVSITFDADGTVSNLVYKGKKFTATFDGSAWTTTKNS</sequence>
<gene>
    <name evidence="2" type="ORF">AR1Y2_2003</name>
</gene>
<proteinExistence type="predicted"/>
<dbReference type="PANTHER" id="PTHR30093">
    <property type="entry name" value="GENERAL SECRETION PATHWAY PROTEIN G"/>
    <property type="match status" value="1"/>
</dbReference>
<dbReference type="PROSITE" id="PS00409">
    <property type="entry name" value="PROKAR_NTER_METHYL"/>
    <property type="match status" value="1"/>
</dbReference>
<keyword evidence="1" id="KW-1133">Transmembrane helix</keyword>
<feature type="transmembrane region" description="Helical" evidence="1">
    <location>
        <begin position="21"/>
        <end position="46"/>
    </location>
</feature>
<organism evidence="2 3">
    <name type="scientific">Anaerostipes rhamnosivorans</name>
    <dbReference type="NCBI Taxonomy" id="1229621"/>
    <lineage>
        <taxon>Bacteria</taxon>
        <taxon>Bacillati</taxon>
        <taxon>Bacillota</taxon>
        <taxon>Clostridia</taxon>
        <taxon>Lachnospirales</taxon>
        <taxon>Lachnospiraceae</taxon>
        <taxon>Anaerostipes</taxon>
    </lineage>
</organism>
<dbReference type="Proteomes" id="UP000298653">
    <property type="component" value="Chromosome"/>
</dbReference>
<dbReference type="InterPro" id="IPR045584">
    <property type="entry name" value="Pilin-like"/>
</dbReference>
<dbReference type="SUPFAM" id="SSF54523">
    <property type="entry name" value="Pili subunits"/>
    <property type="match status" value="1"/>
</dbReference>
<keyword evidence="3" id="KW-1185">Reference proteome</keyword>
<name>A0A4P8IFI6_9FIRM</name>
<dbReference type="RefSeq" id="WP_137328838.1">
    <property type="nucleotide sequence ID" value="NZ_CP040058.1"/>
</dbReference>
<dbReference type="InterPro" id="IPR012902">
    <property type="entry name" value="N_methyl_site"/>
</dbReference>
<dbReference type="Pfam" id="PF07963">
    <property type="entry name" value="N_methyl"/>
    <property type="match status" value="1"/>
</dbReference>
<keyword evidence="1" id="KW-0472">Membrane</keyword>
<reference evidence="2 3" key="1">
    <citation type="submission" date="2019-05" db="EMBL/GenBank/DDBJ databases">
        <title>Complete genome sequencing of Anaerostipes rhamnosivorans.</title>
        <authorList>
            <person name="Bui T.P.N."/>
            <person name="de Vos W.M."/>
        </authorList>
    </citation>
    <scope>NUCLEOTIDE SEQUENCE [LARGE SCALE GENOMIC DNA]</scope>
    <source>
        <strain evidence="2 3">1y2</strain>
    </source>
</reference>
<keyword evidence="1" id="KW-0812">Transmembrane</keyword>
<accession>A0A4P8IFI6</accession>
<evidence type="ECO:0000313" key="3">
    <source>
        <dbReference type="Proteomes" id="UP000298653"/>
    </source>
</evidence>
<dbReference type="EMBL" id="CP040058">
    <property type="protein sequence ID" value="QCP35457.1"/>
    <property type="molecule type" value="Genomic_DNA"/>
</dbReference>
<protein>
    <recommendedName>
        <fullName evidence="4">Type IV pilin PilA</fullName>
    </recommendedName>
</protein>
<dbReference type="Gene3D" id="3.30.700.10">
    <property type="entry name" value="Glycoprotein, Type 4 Pilin"/>
    <property type="match status" value="1"/>
</dbReference>
<dbReference type="AlphaFoldDB" id="A0A4P8IFI6"/>
<evidence type="ECO:0000256" key="1">
    <source>
        <dbReference type="SAM" id="Phobius"/>
    </source>
</evidence>
<evidence type="ECO:0008006" key="4">
    <source>
        <dbReference type="Google" id="ProtNLM"/>
    </source>
</evidence>